<dbReference type="InterPro" id="IPR012338">
    <property type="entry name" value="Beta-lactam/transpept-like"/>
</dbReference>
<protein>
    <submittedName>
        <fullName evidence="2">Serine hydrolase</fullName>
    </submittedName>
</protein>
<dbReference type="InterPro" id="IPR001466">
    <property type="entry name" value="Beta-lactam-related"/>
</dbReference>
<sequence>MTGALLALTVGSGPARAAPLPPPLHSPDAAALLPPRLHFPDAAAPLHPRLHSPDAAAPPGVDRRFPSTAALLQRGLDDLRDLGVSGTQGLVRDGDRVTVARSGVADLRTGAPIPIGGYFRMGSTTKTFVSVVLLQLAAEGRIDLEDPIERHLPGLVTGTGNDGRRITVRQILQHTSGLYDATGDLPGLQSPEAFQAHRFDHHTEAQLVATALQHPPLFAPGSHWSYSNTNYLVAGMLIEHLTGNPWSTEMRSRILTPLHLTHTSYPGDRPTLPRPHAEAYQQFAPDGPLVDTTIINPTVAASAGGLITTTADLARFWQALTRGRLLPPAQMADLHHTVLAESIQDLRPGIAYGLGIMWIPTRCGGYWAHFGDMPGVTTLNAVTPDGHHSAVLSITTQLANPTRAPALMQRELTLLDDLICA</sequence>
<organism evidence="2 3">
    <name type="scientific">Winogradskya humida</name>
    <dbReference type="NCBI Taxonomy" id="113566"/>
    <lineage>
        <taxon>Bacteria</taxon>
        <taxon>Bacillati</taxon>
        <taxon>Actinomycetota</taxon>
        <taxon>Actinomycetes</taxon>
        <taxon>Micromonosporales</taxon>
        <taxon>Micromonosporaceae</taxon>
        <taxon>Winogradskya</taxon>
    </lineage>
</organism>
<dbReference type="EMBL" id="BOMN01000070">
    <property type="protein sequence ID" value="GIE22280.1"/>
    <property type="molecule type" value="Genomic_DNA"/>
</dbReference>
<comment type="caution">
    <text evidence="2">The sequence shown here is derived from an EMBL/GenBank/DDBJ whole genome shotgun (WGS) entry which is preliminary data.</text>
</comment>
<keyword evidence="3" id="KW-1185">Reference proteome</keyword>
<dbReference type="GO" id="GO:0016787">
    <property type="term" value="F:hydrolase activity"/>
    <property type="evidence" value="ECO:0007669"/>
    <property type="project" value="UniProtKB-KW"/>
</dbReference>
<dbReference type="PANTHER" id="PTHR46825">
    <property type="entry name" value="D-ALANYL-D-ALANINE-CARBOXYPEPTIDASE/ENDOPEPTIDASE AMPH"/>
    <property type="match status" value="1"/>
</dbReference>
<dbReference type="Gene3D" id="3.40.710.10">
    <property type="entry name" value="DD-peptidase/beta-lactamase superfamily"/>
    <property type="match status" value="1"/>
</dbReference>
<dbReference type="Pfam" id="PF00144">
    <property type="entry name" value="Beta-lactamase"/>
    <property type="match status" value="1"/>
</dbReference>
<feature type="domain" description="Beta-lactamase-related" evidence="1">
    <location>
        <begin position="82"/>
        <end position="410"/>
    </location>
</feature>
<proteinExistence type="predicted"/>
<gene>
    <name evidence="2" type="ORF">Ahu01nite_053820</name>
</gene>
<name>A0ABQ3ZUJ9_9ACTN</name>
<reference evidence="2 3" key="1">
    <citation type="submission" date="2021-01" db="EMBL/GenBank/DDBJ databases">
        <title>Whole genome shotgun sequence of Actinoplanes humidus NBRC 14915.</title>
        <authorList>
            <person name="Komaki H."/>
            <person name="Tamura T."/>
        </authorList>
    </citation>
    <scope>NUCLEOTIDE SEQUENCE [LARGE SCALE GENOMIC DNA]</scope>
    <source>
        <strain evidence="2 3">NBRC 14915</strain>
    </source>
</reference>
<evidence type="ECO:0000313" key="3">
    <source>
        <dbReference type="Proteomes" id="UP000603200"/>
    </source>
</evidence>
<accession>A0ABQ3ZUJ9</accession>
<dbReference type="SUPFAM" id="SSF56601">
    <property type="entry name" value="beta-lactamase/transpeptidase-like"/>
    <property type="match status" value="1"/>
</dbReference>
<dbReference type="Proteomes" id="UP000603200">
    <property type="component" value="Unassembled WGS sequence"/>
</dbReference>
<keyword evidence="2" id="KW-0378">Hydrolase</keyword>
<evidence type="ECO:0000259" key="1">
    <source>
        <dbReference type="Pfam" id="PF00144"/>
    </source>
</evidence>
<dbReference type="InterPro" id="IPR050491">
    <property type="entry name" value="AmpC-like"/>
</dbReference>
<dbReference type="PANTHER" id="PTHR46825:SF7">
    <property type="entry name" value="D-ALANYL-D-ALANINE CARBOXYPEPTIDASE"/>
    <property type="match status" value="1"/>
</dbReference>
<evidence type="ECO:0000313" key="2">
    <source>
        <dbReference type="EMBL" id="GIE22280.1"/>
    </source>
</evidence>